<gene>
    <name evidence="9" type="ORF">FHS11_001005</name>
</gene>
<keyword evidence="5" id="KW-0378">Hydrolase</keyword>
<evidence type="ECO:0000256" key="2">
    <source>
        <dbReference type="ARBA" id="ARBA00022649"/>
    </source>
</evidence>
<dbReference type="Pfam" id="PF01850">
    <property type="entry name" value="PIN"/>
    <property type="match status" value="1"/>
</dbReference>
<keyword evidence="10" id="KW-1185">Reference proteome</keyword>
<comment type="cofactor">
    <cofactor evidence="1">
        <name>Mg(2+)</name>
        <dbReference type="ChEBI" id="CHEBI:18420"/>
    </cofactor>
</comment>
<evidence type="ECO:0000256" key="1">
    <source>
        <dbReference type="ARBA" id="ARBA00001946"/>
    </source>
</evidence>
<dbReference type="InterPro" id="IPR050556">
    <property type="entry name" value="Type_II_TA_system_RNase"/>
</dbReference>
<dbReference type="Gene3D" id="3.40.50.1010">
    <property type="entry name" value="5'-nuclease"/>
    <property type="match status" value="1"/>
</dbReference>
<evidence type="ECO:0000256" key="3">
    <source>
        <dbReference type="ARBA" id="ARBA00022722"/>
    </source>
</evidence>
<evidence type="ECO:0000256" key="7">
    <source>
        <dbReference type="ARBA" id="ARBA00038093"/>
    </source>
</evidence>
<evidence type="ECO:0000256" key="6">
    <source>
        <dbReference type="ARBA" id="ARBA00022842"/>
    </source>
</evidence>
<dbReference type="GO" id="GO:0046872">
    <property type="term" value="F:metal ion binding"/>
    <property type="evidence" value="ECO:0007669"/>
    <property type="project" value="UniProtKB-KW"/>
</dbReference>
<dbReference type="InterPro" id="IPR029060">
    <property type="entry name" value="PIN-like_dom_sf"/>
</dbReference>
<proteinExistence type="inferred from homology"/>
<dbReference type="GO" id="GO:0016787">
    <property type="term" value="F:hydrolase activity"/>
    <property type="evidence" value="ECO:0007669"/>
    <property type="project" value="UniProtKB-KW"/>
</dbReference>
<dbReference type="PANTHER" id="PTHR33653">
    <property type="entry name" value="RIBONUCLEASE VAPC2"/>
    <property type="match status" value="1"/>
</dbReference>
<dbReference type="SUPFAM" id="SSF88723">
    <property type="entry name" value="PIN domain-like"/>
    <property type="match status" value="1"/>
</dbReference>
<organism evidence="9 10">
    <name type="scientific">Mucilaginibacter gotjawali</name>
    <dbReference type="NCBI Taxonomy" id="1550579"/>
    <lineage>
        <taxon>Bacteria</taxon>
        <taxon>Pseudomonadati</taxon>
        <taxon>Bacteroidota</taxon>
        <taxon>Sphingobacteriia</taxon>
        <taxon>Sphingobacteriales</taxon>
        <taxon>Sphingobacteriaceae</taxon>
        <taxon>Mucilaginibacter</taxon>
    </lineage>
</organism>
<protein>
    <recommendedName>
        <fullName evidence="8">PIN domain-containing protein</fullName>
    </recommendedName>
</protein>
<evidence type="ECO:0000313" key="10">
    <source>
        <dbReference type="Proteomes" id="UP000539265"/>
    </source>
</evidence>
<dbReference type="RefSeq" id="WP_096356680.1">
    <property type="nucleotide sequence ID" value="NZ_AP017313.1"/>
</dbReference>
<dbReference type="GO" id="GO:0004518">
    <property type="term" value="F:nuclease activity"/>
    <property type="evidence" value="ECO:0007669"/>
    <property type="project" value="UniProtKB-KW"/>
</dbReference>
<feature type="domain" description="PIN" evidence="8">
    <location>
        <begin position="5"/>
        <end position="116"/>
    </location>
</feature>
<dbReference type="InterPro" id="IPR002716">
    <property type="entry name" value="PIN_dom"/>
</dbReference>
<dbReference type="EMBL" id="JACHWX010000002">
    <property type="protein sequence ID" value="MBB3054595.1"/>
    <property type="molecule type" value="Genomic_DNA"/>
</dbReference>
<dbReference type="AlphaFoldDB" id="A0A839S9C9"/>
<evidence type="ECO:0000259" key="8">
    <source>
        <dbReference type="Pfam" id="PF01850"/>
    </source>
</evidence>
<keyword evidence="2" id="KW-1277">Toxin-antitoxin system</keyword>
<dbReference type="OrthoDB" id="676982at2"/>
<evidence type="ECO:0000256" key="4">
    <source>
        <dbReference type="ARBA" id="ARBA00022723"/>
    </source>
</evidence>
<comment type="similarity">
    <text evidence="7">Belongs to the PINc/VapC protein family.</text>
</comment>
<accession>A0A839S9C9</accession>
<reference evidence="9" key="1">
    <citation type="submission" date="2020-08" db="EMBL/GenBank/DDBJ databases">
        <title>Genomic Encyclopedia of Type Strains, Phase III (KMG-III): the genomes of soil and plant-associated and newly described type strains.</title>
        <authorList>
            <person name="Whitman W."/>
        </authorList>
    </citation>
    <scope>NUCLEOTIDE SEQUENCE [LARGE SCALE GENOMIC DNA]</scope>
    <source>
        <strain evidence="9">CECT 8628</strain>
    </source>
</reference>
<dbReference type="Proteomes" id="UP000539265">
    <property type="component" value="Unassembled WGS sequence"/>
</dbReference>
<keyword evidence="4" id="KW-0479">Metal-binding</keyword>
<evidence type="ECO:0000256" key="5">
    <source>
        <dbReference type="ARBA" id="ARBA00022801"/>
    </source>
</evidence>
<name>A0A839S9C9_9SPHI</name>
<sequence length="126" mass="14089">MGKRYLIDSNAIIDFFNKALPDGGRYLLFSIEPLISVITFIEVFANSNTSGEESQKLKSFCDVATVYDVGIEIASITVELRKRYKIKLPDAIIAATALHNDLVLITRNTSDFEKIEGLEIINPHLI</sequence>
<keyword evidence="3" id="KW-0540">Nuclease</keyword>
<dbReference type="CDD" id="cd18738">
    <property type="entry name" value="PIN_VapC4-5_FitB-like"/>
    <property type="match status" value="1"/>
</dbReference>
<comment type="caution">
    <text evidence="9">The sequence shown here is derived from an EMBL/GenBank/DDBJ whole genome shotgun (WGS) entry which is preliminary data.</text>
</comment>
<keyword evidence="6" id="KW-0460">Magnesium</keyword>
<dbReference type="PANTHER" id="PTHR33653:SF1">
    <property type="entry name" value="RIBONUCLEASE VAPC2"/>
    <property type="match status" value="1"/>
</dbReference>
<evidence type="ECO:0000313" key="9">
    <source>
        <dbReference type="EMBL" id="MBB3054595.1"/>
    </source>
</evidence>